<dbReference type="EMBL" id="JAPFFF010000031">
    <property type="protein sequence ID" value="KAK8845227.1"/>
    <property type="molecule type" value="Genomic_DNA"/>
</dbReference>
<name>A0ABR2HDU9_9EUKA</name>
<reference evidence="3 4" key="1">
    <citation type="submission" date="2024-04" db="EMBL/GenBank/DDBJ databases">
        <title>Tritrichomonas musculus Genome.</title>
        <authorList>
            <person name="Alves-Ferreira E."/>
            <person name="Grigg M."/>
            <person name="Lorenzi H."/>
            <person name="Galac M."/>
        </authorList>
    </citation>
    <scope>NUCLEOTIDE SEQUENCE [LARGE SCALE GENOMIC DNA]</scope>
    <source>
        <strain evidence="3 4">EAF2021</strain>
    </source>
</reference>
<gene>
    <name evidence="3" type="ORF">M9Y10_021411</name>
</gene>
<feature type="compositionally biased region" description="Low complexity" evidence="1">
    <location>
        <begin position="107"/>
        <end position="121"/>
    </location>
</feature>
<dbReference type="Proteomes" id="UP001470230">
    <property type="component" value="Unassembled WGS sequence"/>
</dbReference>
<dbReference type="InterPro" id="IPR057767">
    <property type="entry name" value="UGSC-like_dom"/>
</dbReference>
<protein>
    <recommendedName>
        <fullName evidence="2">UGSC-like domain-containing protein</fullName>
    </recommendedName>
</protein>
<evidence type="ECO:0000313" key="4">
    <source>
        <dbReference type="Proteomes" id="UP001470230"/>
    </source>
</evidence>
<evidence type="ECO:0000313" key="3">
    <source>
        <dbReference type="EMBL" id="KAK8845227.1"/>
    </source>
</evidence>
<organism evidence="3 4">
    <name type="scientific">Tritrichomonas musculus</name>
    <dbReference type="NCBI Taxonomy" id="1915356"/>
    <lineage>
        <taxon>Eukaryota</taxon>
        <taxon>Metamonada</taxon>
        <taxon>Parabasalia</taxon>
        <taxon>Tritrichomonadida</taxon>
        <taxon>Tritrichomonadidae</taxon>
        <taxon>Tritrichomonas</taxon>
    </lineage>
</organism>
<evidence type="ECO:0000259" key="2">
    <source>
        <dbReference type="Pfam" id="PF24696"/>
    </source>
</evidence>
<proteinExistence type="predicted"/>
<comment type="caution">
    <text evidence="3">The sequence shown here is derived from an EMBL/GenBank/DDBJ whole genome shotgun (WGS) entry which is preliminary data.</text>
</comment>
<keyword evidence="4" id="KW-1185">Reference proteome</keyword>
<sequence length="761" mass="85491">MNLPPNQNPNFRRQQRNPSYNSINEIRMQLLDQGFQPSVIDNAIQATNCGSFEQCLEYILSNQNSPSNTISQYYTHQQHYPNPQNSQDFRMQAYERRREAFMQMKMQKQQEAIQRQQRYQESAGSRPMNNYQSKSSSQPNSTENTIINQTCTDNNCSIPTANKKTGDEYSVISPIGQFSIQFIDPCPRLSTIEGKRIAIVGGSFMASVTHPELKRLFLKEFPTAKVFILNEIGSAGVFPGPSVKRPTVELFQRKLKEMKIDAVVSGNCGCGLCTPKEAGSSIAAEYVGIPTVTIAAPGFSEQVLETAHNNGLHMLRVATYPGAFSVHTREELLSNTDNVLWPQIKDNLTRTIKDSEKVSTDQIIEGDPRQTVFHGTIDEINRYFNEMNWSDGLPVIPPTNDRIDEFLKFAKIGYDTHIAVLPIANRKTLAIHVAACGVMSGCRPEYMPILVALTKALGHPEFRRTLSSTHAWNPYCFINGPIARQLSIDSGQGEISSEANVSIGRFMNLALKNLSGYYIKQDRMGTFGYLMPWCLVEDEEACLRAGWSPYHVDQGYQVNNSTITLTSALLWGNNMAPSSTDPQKVIDLIAWDITERCQFALGSGKQFTFRTILMTEPIASCLRKSCPSKKSFENVLIDRARRPLHERAFANYYANPGSNQELKGVTFQQYEKMIASNEGSQLTKIPDWYAKSGSSKEDKIETVPVMQKEMTAIIVTGDPMRNKVQIMPGGGFSTVKIEIPDNWNQLVGEIGYQPIENYYLH</sequence>
<feature type="region of interest" description="Disordered" evidence="1">
    <location>
        <begin position="107"/>
        <end position="154"/>
    </location>
</feature>
<feature type="compositionally biased region" description="Polar residues" evidence="1">
    <location>
        <begin position="127"/>
        <end position="154"/>
    </location>
</feature>
<feature type="domain" description="UGSC-like" evidence="2">
    <location>
        <begin position="258"/>
        <end position="349"/>
    </location>
</feature>
<evidence type="ECO:0000256" key="1">
    <source>
        <dbReference type="SAM" id="MobiDB-lite"/>
    </source>
</evidence>
<dbReference type="Pfam" id="PF24696">
    <property type="entry name" value="UGSC"/>
    <property type="match status" value="1"/>
</dbReference>
<accession>A0ABR2HDU9</accession>